<dbReference type="Pfam" id="PF20806">
    <property type="entry name" value="Integrin_A_Ig_3"/>
    <property type="match status" value="1"/>
</dbReference>
<comment type="subcellular location">
    <subcellularLocation>
        <location evidence="1">Membrane</location>
        <topology evidence="1">Multi-pass membrane protein</topology>
    </subcellularLocation>
    <subcellularLocation>
        <location evidence="2 15">Membrane</location>
        <topology evidence="2 15">Single-pass type I membrane protein</topology>
    </subcellularLocation>
</comment>
<dbReference type="Gene3D" id="2.130.10.130">
    <property type="entry name" value="Integrin alpha, N-terminal"/>
    <property type="match status" value="1"/>
</dbReference>
<dbReference type="SUPFAM" id="SSF69318">
    <property type="entry name" value="Integrin alpha N-terminal domain"/>
    <property type="match status" value="1"/>
</dbReference>
<keyword evidence="10 15" id="KW-0401">Integrin</keyword>
<keyword evidence="9 15" id="KW-1133">Transmembrane helix</keyword>
<dbReference type="GO" id="GO:0007229">
    <property type="term" value="P:integrin-mediated signaling pathway"/>
    <property type="evidence" value="ECO:0007669"/>
    <property type="project" value="UniProtKB-KW"/>
</dbReference>
<evidence type="ECO:0000256" key="13">
    <source>
        <dbReference type="ARBA" id="ARBA00023180"/>
    </source>
</evidence>
<feature type="domain" description="Integrin alpha third immunoglobulin-like" evidence="18">
    <location>
        <begin position="992"/>
        <end position="1207"/>
    </location>
</feature>
<evidence type="ECO:0000256" key="15">
    <source>
        <dbReference type="RuleBase" id="RU003762"/>
    </source>
</evidence>
<evidence type="ECO:0000313" key="20">
    <source>
        <dbReference type="Proteomes" id="UP000285301"/>
    </source>
</evidence>
<evidence type="ECO:0000256" key="3">
    <source>
        <dbReference type="ARBA" id="ARBA00007168"/>
    </source>
</evidence>
<reference evidence="19 20" key="1">
    <citation type="journal article" date="2018" name="Gigascience">
        <title>Genomes of trombidid mites reveal novel predicted allergens and laterally-transferred genes associated with secondary metabolism.</title>
        <authorList>
            <person name="Dong X."/>
            <person name="Chaisiri K."/>
            <person name="Xia D."/>
            <person name="Armstrong S.D."/>
            <person name="Fang Y."/>
            <person name="Donnelly M.J."/>
            <person name="Kadowaki T."/>
            <person name="McGarry J.W."/>
            <person name="Darby A.C."/>
            <person name="Makepeace B.L."/>
        </authorList>
    </citation>
    <scope>NUCLEOTIDE SEQUENCE [LARGE SCALE GENOMIC DNA]</scope>
    <source>
        <strain evidence="19">UoL-WK</strain>
    </source>
</reference>
<proteinExistence type="inferred from homology"/>
<dbReference type="Pfam" id="PF04515">
    <property type="entry name" value="Choline_transpo"/>
    <property type="match status" value="2"/>
</dbReference>
<dbReference type="InterPro" id="IPR007603">
    <property type="entry name" value="Choline_transptr-like"/>
</dbReference>
<accession>A0A443R1Q5</accession>
<dbReference type="SUPFAM" id="SSF69179">
    <property type="entry name" value="Integrin domains"/>
    <property type="match status" value="3"/>
</dbReference>
<evidence type="ECO:0000259" key="18">
    <source>
        <dbReference type="Pfam" id="PF20806"/>
    </source>
</evidence>
<dbReference type="InterPro" id="IPR013517">
    <property type="entry name" value="FG-GAP"/>
</dbReference>
<dbReference type="AlphaFoldDB" id="A0A443R1Q5"/>
<evidence type="ECO:0000313" key="19">
    <source>
        <dbReference type="EMBL" id="RWS09196.1"/>
    </source>
</evidence>
<dbReference type="Gene3D" id="2.60.40.1530">
    <property type="entry name" value="ntegrin, alpha v. Chain A, domain 4"/>
    <property type="match status" value="1"/>
</dbReference>
<feature type="repeat" description="FG-GAP" evidence="14">
    <location>
        <begin position="255"/>
        <end position="319"/>
    </location>
</feature>
<feature type="repeat" description="FG-GAP" evidence="14">
    <location>
        <begin position="509"/>
        <end position="568"/>
    </location>
</feature>
<dbReference type="Gene3D" id="1.20.5.930">
    <property type="entry name" value="Bicelle-embedded integrin alpha(iib) transmembrane segment"/>
    <property type="match status" value="1"/>
</dbReference>
<dbReference type="Proteomes" id="UP000285301">
    <property type="component" value="Unassembled WGS sequence"/>
</dbReference>
<evidence type="ECO:0000256" key="8">
    <source>
        <dbReference type="ARBA" id="ARBA00022889"/>
    </source>
</evidence>
<evidence type="ECO:0000256" key="11">
    <source>
        <dbReference type="ARBA" id="ARBA00023136"/>
    </source>
</evidence>
<keyword evidence="7" id="KW-0677">Repeat</keyword>
<dbReference type="EMBL" id="NCKU01002616">
    <property type="protein sequence ID" value="RWS09196.1"/>
    <property type="molecule type" value="Genomic_DNA"/>
</dbReference>
<keyword evidence="11 15" id="KW-0472">Membrane</keyword>
<dbReference type="PROSITE" id="PS00242">
    <property type="entry name" value="INTEGRIN_ALPHA"/>
    <property type="match status" value="1"/>
</dbReference>
<evidence type="ECO:0000256" key="14">
    <source>
        <dbReference type="PROSITE-ProRule" id="PRU00803"/>
    </source>
</evidence>
<dbReference type="GO" id="GO:0007160">
    <property type="term" value="P:cell-matrix adhesion"/>
    <property type="evidence" value="ECO:0007669"/>
    <property type="project" value="TreeGrafter"/>
</dbReference>
<feature type="repeat" description="FG-GAP" evidence="14">
    <location>
        <begin position="631"/>
        <end position="693"/>
    </location>
</feature>
<dbReference type="STRING" id="1965070.A0A443R1Q5"/>
<dbReference type="GO" id="GO:0008305">
    <property type="term" value="C:integrin complex"/>
    <property type="evidence" value="ECO:0007669"/>
    <property type="project" value="InterPro"/>
</dbReference>
<dbReference type="InterPro" id="IPR028994">
    <property type="entry name" value="Integrin_alpha_N"/>
</dbReference>
<evidence type="ECO:0000259" key="16">
    <source>
        <dbReference type="Pfam" id="PF08441"/>
    </source>
</evidence>
<dbReference type="InterPro" id="IPR048286">
    <property type="entry name" value="Integrin_alpha_Ig-like_3"/>
</dbReference>
<dbReference type="InterPro" id="IPR018184">
    <property type="entry name" value="Integrin_alpha_C_CS"/>
</dbReference>
<dbReference type="Gene3D" id="2.60.40.1460">
    <property type="entry name" value="Integrin domains. Chain A, domain 2"/>
    <property type="match status" value="1"/>
</dbReference>
<dbReference type="PRINTS" id="PR01185">
    <property type="entry name" value="INTEGRINA"/>
</dbReference>
<dbReference type="OrthoDB" id="5317514at2759"/>
<keyword evidence="20" id="KW-1185">Reference proteome</keyword>
<evidence type="ECO:0000256" key="4">
    <source>
        <dbReference type="ARBA" id="ARBA00008054"/>
    </source>
</evidence>
<evidence type="ECO:0000256" key="12">
    <source>
        <dbReference type="ARBA" id="ARBA00023170"/>
    </source>
</evidence>
<evidence type="ECO:0000256" key="1">
    <source>
        <dbReference type="ARBA" id="ARBA00004141"/>
    </source>
</evidence>
<evidence type="ECO:0000256" key="10">
    <source>
        <dbReference type="ARBA" id="ARBA00023037"/>
    </source>
</evidence>
<dbReference type="Pfam" id="PF08441">
    <property type="entry name" value="Integrin_A_Ig_1"/>
    <property type="match status" value="1"/>
</dbReference>
<keyword evidence="8 15" id="KW-0130">Cell adhesion</keyword>
<dbReference type="GO" id="GO:0033627">
    <property type="term" value="P:cell adhesion mediated by integrin"/>
    <property type="evidence" value="ECO:0007669"/>
    <property type="project" value="TreeGrafter"/>
</dbReference>
<dbReference type="InterPro" id="IPR013519">
    <property type="entry name" value="Int_alpha_beta-p"/>
</dbReference>
<evidence type="ECO:0000256" key="6">
    <source>
        <dbReference type="ARBA" id="ARBA00022729"/>
    </source>
</evidence>
<keyword evidence="13" id="KW-0325">Glycoprotein</keyword>
<keyword evidence="12 15" id="KW-0675">Receptor</keyword>
<evidence type="ECO:0000256" key="7">
    <source>
        <dbReference type="ARBA" id="ARBA00022737"/>
    </source>
</evidence>
<evidence type="ECO:0000256" key="5">
    <source>
        <dbReference type="ARBA" id="ARBA00022692"/>
    </source>
</evidence>
<keyword evidence="6" id="KW-0732">Signal</keyword>
<organism evidence="19 20">
    <name type="scientific">Dinothrombium tinctorium</name>
    <dbReference type="NCBI Taxonomy" id="1965070"/>
    <lineage>
        <taxon>Eukaryota</taxon>
        <taxon>Metazoa</taxon>
        <taxon>Ecdysozoa</taxon>
        <taxon>Arthropoda</taxon>
        <taxon>Chelicerata</taxon>
        <taxon>Arachnida</taxon>
        <taxon>Acari</taxon>
        <taxon>Acariformes</taxon>
        <taxon>Trombidiformes</taxon>
        <taxon>Prostigmata</taxon>
        <taxon>Anystina</taxon>
        <taxon>Parasitengona</taxon>
        <taxon>Trombidioidea</taxon>
        <taxon>Trombidiidae</taxon>
        <taxon>Dinothrombium</taxon>
    </lineage>
</organism>
<dbReference type="SMART" id="SM00191">
    <property type="entry name" value="Int_alpha"/>
    <property type="match status" value="5"/>
</dbReference>
<dbReference type="InterPro" id="IPR032695">
    <property type="entry name" value="Integrin_dom_sf"/>
</dbReference>
<dbReference type="GO" id="GO:0005178">
    <property type="term" value="F:integrin binding"/>
    <property type="evidence" value="ECO:0007669"/>
    <property type="project" value="TreeGrafter"/>
</dbReference>
<comment type="caution">
    <text evidence="15">Lacks conserved residue(s) required for the propagation of feature annotation.</text>
</comment>
<feature type="domain" description="Integrin alpha first immunoglubulin-like" evidence="16">
    <location>
        <begin position="678"/>
        <end position="841"/>
    </location>
</feature>
<sequence>MRKRIQMVSTLFKEAGKAISFMPSLLILPILVLITTICICALCVGWIFGLLYLSARRTPVVDERTGFVNYEIDPFYKVKFSVNKSKSINDASELGAPILESIAMLIRYHLGSIALGSLLVASVKMIRYLFKKIDTLLSRYRNSCDAFGKCCRCCLWITEKFLTFINKNAYIEIGETSAKYKSDELKAFQQISSNALRVLAINGIGDLLLFLAKLCVVVSTVFIGTQLIEEKASSLRHSHSPLFVCAFDAFNFEPRLPVIKHGPSNRSYFGYSVAEHLVDSQSGEAYILVGAPRAQSEQPGTYRSGVVYKCNLTTYRKDCVPLRIDQDEREPSKEVSKDDQWLGVTVKSQGPGGYVMACAHRYVIKGADFRWGFGICYSLSKYLDYDRAWEPCYNRPVGKAHEEFGFCQAGTSGEISEDNEIIIGAPGPYTWRGTIFKNTVSFRAREDKRWYFGPLDNESPVDKYSYLGMSVTSGRFFGKYTSFASGAPRANGTGRVVLFGKQQNNATIEVKLILSGEQLASSFGYTIASLDCNGDNKTDLVVGAPFYYSEDEGGAVYIYMNQNNNFDTNYSLKLTGKFESRFGFALTNLGDINKDGFQDLAIGAPYEGNGVVYIYLGSPNGIKEQPAQIIRASDLPEEAQIFNTFGYSLSGSQDMDGNGYPDLLVGAYESDAVVLLRARPILDIVTSITTDVKSINPNEIGCAQDIYSKLTCFSIEACFKFNSSNIFRVNALALQYRIEADFGKKYYRVYFNSSSETDTPNIVQRSISLSRNELGLQQCSKELVYIKDKSDIHSPIKFKLSYSLLQERPRVPKEGEPLPKINDYPILNQEEALKIYDARFLKNCGTNDICESQLEVSAELHLNKTGSQHTLYLGTRDVNITVKVANLNEPAYDANLYIFYPESLNFGGTKKIKGEQVDCRVPHNGTVVRCELGNPFKEGDDVEILFRFDPKETFGNISKLNIFIEANTTSKNISPHKSTVSLEAKVVRMAELELKGYADRQSVLYGGKVRGESGMHFEDDIGSIVTHSFVVYNRGPWNVKRLEVVVNWPYEVESRREHGKRILYLMKRPEVQDDGDCILPHEKINPLNITESPISDNTLDTYQKNIRVKREMVVMPEKIEEDGKIQNIVTFDCERGTAKCFTFTCFINDLRADQSAIVKIRARLWNPTFVEDYAHGVSQVHIISHAKIRLDPVLDIVQDRSNDYASAKTKAIPDLPSLPPEGPPLWVIILAIFLGILLLLIVIYILWKIGFFKRKKPAKGYMPANTDDKDFNSYG</sequence>
<dbReference type="Pfam" id="PF01839">
    <property type="entry name" value="FG-GAP"/>
    <property type="match status" value="3"/>
</dbReference>
<dbReference type="Pfam" id="PF20805">
    <property type="entry name" value="Integrin_A_Ig_2"/>
    <property type="match status" value="1"/>
</dbReference>
<feature type="domain" description="Integrin alpha second immunoglobulin-like" evidence="17">
    <location>
        <begin position="844"/>
        <end position="986"/>
    </location>
</feature>
<name>A0A443R1Q5_9ACAR</name>
<dbReference type="GO" id="GO:0022857">
    <property type="term" value="F:transmembrane transporter activity"/>
    <property type="evidence" value="ECO:0007669"/>
    <property type="project" value="InterPro"/>
</dbReference>
<dbReference type="InterPro" id="IPR000413">
    <property type="entry name" value="Integrin_alpha"/>
</dbReference>
<feature type="transmembrane region" description="Helical" evidence="15">
    <location>
        <begin position="1225"/>
        <end position="1247"/>
    </location>
</feature>
<dbReference type="InterPro" id="IPR048285">
    <property type="entry name" value="Integrin_alpha_Ig-like_2"/>
</dbReference>
<evidence type="ECO:0000256" key="9">
    <source>
        <dbReference type="ARBA" id="ARBA00022989"/>
    </source>
</evidence>
<dbReference type="GO" id="GO:0007157">
    <property type="term" value="P:heterophilic cell-cell adhesion via plasma membrane cell adhesion molecules"/>
    <property type="evidence" value="ECO:0007669"/>
    <property type="project" value="UniProtKB-ARBA"/>
</dbReference>
<comment type="similarity">
    <text evidence="4 15">Belongs to the integrin alpha chain family.</text>
</comment>
<protein>
    <submittedName>
        <fullName evidence="19">Integrin alpha-ps-like protein</fullName>
    </submittedName>
</protein>
<keyword evidence="5 15" id="KW-0812">Transmembrane</keyword>
<feature type="transmembrane region" description="Helical" evidence="15">
    <location>
        <begin position="21"/>
        <end position="48"/>
    </location>
</feature>
<dbReference type="GO" id="GO:0009897">
    <property type="term" value="C:external side of plasma membrane"/>
    <property type="evidence" value="ECO:0007669"/>
    <property type="project" value="TreeGrafter"/>
</dbReference>
<comment type="caution">
    <text evidence="19">The sequence shown here is derived from an EMBL/GenBank/DDBJ whole genome shotgun (WGS) entry which is preliminary data.</text>
</comment>
<comment type="similarity">
    <text evidence="3">Belongs to the CTL (choline transporter-like) family.</text>
</comment>
<evidence type="ECO:0000259" key="17">
    <source>
        <dbReference type="Pfam" id="PF20805"/>
    </source>
</evidence>
<dbReference type="PROSITE" id="PS51470">
    <property type="entry name" value="FG_GAP"/>
    <property type="match status" value="4"/>
</dbReference>
<gene>
    <name evidence="19" type="ORF">B4U79_04811</name>
</gene>
<dbReference type="PANTHER" id="PTHR23220">
    <property type="entry name" value="INTEGRIN ALPHA"/>
    <property type="match status" value="1"/>
</dbReference>
<dbReference type="GO" id="GO:0048513">
    <property type="term" value="P:animal organ development"/>
    <property type="evidence" value="ECO:0007669"/>
    <property type="project" value="UniProtKB-ARBA"/>
</dbReference>
<dbReference type="PANTHER" id="PTHR23220:SF122">
    <property type="entry name" value="INTEGRIN ALPHA-PS1"/>
    <property type="match status" value="1"/>
</dbReference>
<evidence type="ECO:0000256" key="2">
    <source>
        <dbReference type="ARBA" id="ARBA00004479"/>
    </source>
</evidence>
<feature type="repeat" description="FG-GAP" evidence="14">
    <location>
        <begin position="569"/>
        <end position="624"/>
    </location>
</feature>
<dbReference type="Gene3D" id="2.60.40.1510">
    <property type="entry name" value="ntegrin, alpha v. Chain A, domain 3"/>
    <property type="match status" value="1"/>
</dbReference>
<dbReference type="InterPro" id="IPR013649">
    <property type="entry name" value="Integrin_alpha_Ig-like_1"/>
</dbReference>